<evidence type="ECO:0000313" key="2">
    <source>
        <dbReference type="Proteomes" id="UP001183202"/>
    </source>
</evidence>
<evidence type="ECO:0008006" key="3">
    <source>
        <dbReference type="Google" id="ProtNLM"/>
    </source>
</evidence>
<proteinExistence type="predicted"/>
<dbReference type="RefSeq" id="WP_311554092.1">
    <property type="nucleotide sequence ID" value="NZ_JAVREJ010000001.1"/>
</dbReference>
<reference evidence="2" key="1">
    <citation type="submission" date="2023-07" db="EMBL/GenBank/DDBJ databases">
        <title>30 novel species of actinomycetes from the DSMZ collection.</title>
        <authorList>
            <person name="Nouioui I."/>
        </authorList>
    </citation>
    <scope>NUCLEOTIDE SEQUENCE [LARGE SCALE GENOMIC DNA]</scope>
    <source>
        <strain evidence="2">DSM 45834</strain>
    </source>
</reference>
<sequence>MPIRERHRSSPGTTRALLLLSVAALMALVGCGAPEYTYVTNSTDRTYLKVPTTWRPIDEKAMDDAIGFDPTLSEEERGLWFEGYDADVAPSPVHLFGPSAAVPAAFVGVQQVPEAARGQFSLDRLRDLFYPVSPSAQEAASLDPTGGVSDFVLVSDEVLTPGNGLRGVHSVFRYRVGEGPMQMMDQTAYLNDDASKLYMFFVRCSTECYEQRQKEIGTVVSSFTVRESP</sequence>
<dbReference type="EMBL" id="JAVREJ010000001">
    <property type="protein sequence ID" value="MDT0348195.1"/>
    <property type="molecule type" value="Genomic_DNA"/>
</dbReference>
<keyword evidence="2" id="KW-1185">Reference proteome</keyword>
<evidence type="ECO:0000313" key="1">
    <source>
        <dbReference type="EMBL" id="MDT0348195.1"/>
    </source>
</evidence>
<organism evidence="1 2">
    <name type="scientific">Pseudonocardia charpentierae</name>
    <dbReference type="NCBI Taxonomy" id="3075545"/>
    <lineage>
        <taxon>Bacteria</taxon>
        <taxon>Bacillati</taxon>
        <taxon>Actinomycetota</taxon>
        <taxon>Actinomycetes</taxon>
        <taxon>Pseudonocardiales</taxon>
        <taxon>Pseudonocardiaceae</taxon>
        <taxon>Pseudonocardia</taxon>
    </lineage>
</organism>
<dbReference type="Proteomes" id="UP001183202">
    <property type="component" value="Unassembled WGS sequence"/>
</dbReference>
<gene>
    <name evidence="1" type="ORF">RM445_01480</name>
</gene>
<dbReference type="PROSITE" id="PS51257">
    <property type="entry name" value="PROKAR_LIPOPROTEIN"/>
    <property type="match status" value="1"/>
</dbReference>
<comment type="caution">
    <text evidence="1">The sequence shown here is derived from an EMBL/GenBank/DDBJ whole genome shotgun (WGS) entry which is preliminary data.</text>
</comment>
<name>A0ABU2N2S9_9PSEU</name>
<accession>A0ABU2N2S9</accession>
<protein>
    <recommendedName>
        <fullName evidence="3">Lipoprotein</fullName>
    </recommendedName>
</protein>